<evidence type="ECO:0000256" key="4">
    <source>
        <dbReference type="ARBA" id="ARBA00023088"/>
    </source>
</evidence>
<evidence type="ECO:0000256" key="6">
    <source>
        <dbReference type="SAM" id="Phobius"/>
    </source>
</evidence>
<keyword evidence="6" id="KW-0812">Transmembrane</keyword>
<protein>
    <submittedName>
        <fullName evidence="8">LPXTG cell wall anchor domain-containing protein</fullName>
    </submittedName>
</protein>
<gene>
    <name evidence="8" type="ORF">JDV76_09715</name>
</gene>
<evidence type="ECO:0000256" key="3">
    <source>
        <dbReference type="ARBA" id="ARBA00022729"/>
    </source>
</evidence>
<name>A0ABS0VWW2_9CORY</name>
<dbReference type="RefSeq" id="WP_198736702.1">
    <property type="nucleotide sequence ID" value="NZ_JAEIOT010000011.1"/>
</dbReference>
<keyword evidence="1" id="KW-0134">Cell wall</keyword>
<dbReference type="NCBIfam" id="TIGR01167">
    <property type="entry name" value="LPXTG_anchor"/>
    <property type="match status" value="1"/>
</dbReference>
<evidence type="ECO:0000256" key="2">
    <source>
        <dbReference type="ARBA" id="ARBA00022525"/>
    </source>
</evidence>
<evidence type="ECO:0000256" key="5">
    <source>
        <dbReference type="SAM" id="MobiDB-lite"/>
    </source>
</evidence>
<keyword evidence="3" id="KW-0732">Signal</keyword>
<reference evidence="8 9" key="1">
    <citation type="submission" date="2020-12" db="EMBL/GenBank/DDBJ databases">
        <title>Genome public.</title>
        <authorList>
            <person name="Sun Q."/>
        </authorList>
    </citation>
    <scope>NUCLEOTIDE SEQUENCE [LARGE SCALE GENOMIC DNA]</scope>
    <source>
        <strain evidence="8 9">CCM 8864</strain>
    </source>
</reference>
<feature type="domain" description="Gram-positive cocci surface proteins LPxTG" evidence="7">
    <location>
        <begin position="88"/>
        <end position="118"/>
    </location>
</feature>
<evidence type="ECO:0000259" key="7">
    <source>
        <dbReference type="PROSITE" id="PS50847"/>
    </source>
</evidence>
<feature type="region of interest" description="Disordered" evidence="5">
    <location>
        <begin position="49"/>
        <end position="84"/>
    </location>
</feature>
<feature type="transmembrane region" description="Helical" evidence="6">
    <location>
        <begin position="95"/>
        <end position="114"/>
    </location>
</feature>
<dbReference type="PROSITE" id="PS50847">
    <property type="entry name" value="GRAM_POS_ANCHORING"/>
    <property type="match status" value="1"/>
</dbReference>
<evidence type="ECO:0000313" key="8">
    <source>
        <dbReference type="EMBL" id="MBI9001239.1"/>
    </source>
</evidence>
<keyword evidence="6" id="KW-1133">Transmembrane helix</keyword>
<evidence type="ECO:0000256" key="1">
    <source>
        <dbReference type="ARBA" id="ARBA00022512"/>
    </source>
</evidence>
<keyword evidence="2" id="KW-0964">Secreted</keyword>
<dbReference type="EMBL" id="JAEIOT010000011">
    <property type="protein sequence ID" value="MBI9001239.1"/>
    <property type="molecule type" value="Genomic_DNA"/>
</dbReference>
<organism evidence="8 9">
    <name type="scientific">Corynebacterium marambiense</name>
    <dbReference type="NCBI Taxonomy" id="2765364"/>
    <lineage>
        <taxon>Bacteria</taxon>
        <taxon>Bacillati</taxon>
        <taxon>Actinomycetota</taxon>
        <taxon>Actinomycetes</taxon>
        <taxon>Mycobacteriales</taxon>
        <taxon>Corynebacteriaceae</taxon>
        <taxon>Corynebacterium</taxon>
    </lineage>
</organism>
<accession>A0ABS0VWW2</accession>
<keyword evidence="6" id="KW-0472">Membrane</keyword>
<keyword evidence="9" id="KW-1185">Reference proteome</keyword>
<dbReference type="InterPro" id="IPR019931">
    <property type="entry name" value="LPXTG_anchor"/>
</dbReference>
<evidence type="ECO:0000313" key="9">
    <source>
        <dbReference type="Proteomes" id="UP000625574"/>
    </source>
</evidence>
<sequence length="118" mass="12039">MTNTYSEVPPNAGGSVFGSSEGNGWISPVIGAVALGSAFLLPALSSGALSAAQGPSNAGIAEEPVHTDTPAPTNQVEQPKEEHRGGMLAQTGANVLILILIALVLMGLGLLLVLRRRR</sequence>
<comment type="caution">
    <text evidence="8">The sequence shown here is derived from an EMBL/GenBank/DDBJ whole genome shotgun (WGS) entry which is preliminary data.</text>
</comment>
<dbReference type="Proteomes" id="UP000625574">
    <property type="component" value="Unassembled WGS sequence"/>
</dbReference>
<keyword evidence="4" id="KW-0572">Peptidoglycan-anchor</keyword>
<proteinExistence type="predicted"/>